<dbReference type="Pfam" id="PF13622">
    <property type="entry name" value="4HBT_3"/>
    <property type="match status" value="1"/>
</dbReference>
<feature type="domain" description="Acyl-CoA thioesterase-like N-terminal HotDog" evidence="1">
    <location>
        <begin position="24"/>
        <end position="120"/>
    </location>
</feature>
<evidence type="ECO:0000313" key="3">
    <source>
        <dbReference type="EMBL" id="CAF9924634.1"/>
    </source>
</evidence>
<evidence type="ECO:0000259" key="2">
    <source>
        <dbReference type="Pfam" id="PF20789"/>
    </source>
</evidence>
<dbReference type="Gene3D" id="2.40.160.210">
    <property type="entry name" value="Acyl-CoA thioesterase, double hotdog domain"/>
    <property type="match status" value="2"/>
</dbReference>
<feature type="domain" description="Acyl-CoA thioesterase-like C-terminal" evidence="2">
    <location>
        <begin position="171"/>
        <end position="319"/>
    </location>
</feature>
<dbReference type="Proteomes" id="UP000664521">
    <property type="component" value="Unassembled WGS sequence"/>
</dbReference>
<protein>
    <recommendedName>
        <fullName evidence="5">Thioesterase domain-containing protein</fullName>
    </recommendedName>
</protein>
<dbReference type="EMBL" id="CAJPDS010000036">
    <property type="protein sequence ID" value="CAF9924634.1"/>
    <property type="molecule type" value="Genomic_DNA"/>
</dbReference>
<gene>
    <name evidence="3" type="ORF">HETSPECPRED_005632</name>
</gene>
<keyword evidence="4" id="KW-1185">Reference proteome</keyword>
<name>A0A8H3FHD9_9LECA</name>
<sequence length="337" mass="37331">MASFAEAIAIKAIDSRTYTTFFNDSWAIGNVPHGGIVTSNVLAAVKLHFETTLSSYNQPHTINLHLEFLRRTSVGAATITVQNVKLGRRTSTVHVILTQSPSQGDNDGATPTTCVVGYLTQSNLFTEAGVSLPTRWALYPPPPPLSSAARLRRGDDPNWALQKNKPYPKFRKAAQHVHTFLPREKRAVEAGVDQWLCFSKPGERFTQESLGYVADTFPQIVEHYFTATEVTASLKDNAEKTESSSQETLEQQMKQTATFWYPTLVLNLDIKKALPSEGAEFLFVRVRSKKIKSGRMDVDLVILDEDGDLIALSTHVVLILGSDRNLKRSGQNGKSKI</sequence>
<dbReference type="PANTHER" id="PTHR38110:SF1">
    <property type="entry name" value="THIOESTERASE DOMAIN-CONTAINING PROTEIN"/>
    <property type="match status" value="1"/>
</dbReference>
<comment type="caution">
    <text evidence="3">The sequence shown here is derived from an EMBL/GenBank/DDBJ whole genome shotgun (WGS) entry which is preliminary data.</text>
</comment>
<dbReference type="InterPro" id="IPR052389">
    <property type="entry name" value="Sec_Metab_Biosynth-Assoc"/>
</dbReference>
<proteinExistence type="predicted"/>
<dbReference type="AlphaFoldDB" id="A0A8H3FHD9"/>
<dbReference type="InterPro" id="IPR049450">
    <property type="entry name" value="ACOT8-like_C"/>
</dbReference>
<dbReference type="InterPro" id="IPR029069">
    <property type="entry name" value="HotDog_dom_sf"/>
</dbReference>
<evidence type="ECO:0008006" key="5">
    <source>
        <dbReference type="Google" id="ProtNLM"/>
    </source>
</evidence>
<accession>A0A8H3FHD9</accession>
<organism evidence="3 4">
    <name type="scientific">Heterodermia speciosa</name>
    <dbReference type="NCBI Taxonomy" id="116794"/>
    <lineage>
        <taxon>Eukaryota</taxon>
        <taxon>Fungi</taxon>
        <taxon>Dikarya</taxon>
        <taxon>Ascomycota</taxon>
        <taxon>Pezizomycotina</taxon>
        <taxon>Lecanoromycetes</taxon>
        <taxon>OSLEUM clade</taxon>
        <taxon>Lecanoromycetidae</taxon>
        <taxon>Caliciales</taxon>
        <taxon>Physciaceae</taxon>
        <taxon>Heterodermia</taxon>
    </lineage>
</organism>
<dbReference type="InterPro" id="IPR042171">
    <property type="entry name" value="Acyl-CoA_hotdog"/>
</dbReference>
<dbReference type="PANTHER" id="PTHR38110">
    <property type="entry name" value="CHROMOSOME 23, WHOLE GENOME SHOTGUN SEQUENCE"/>
    <property type="match status" value="1"/>
</dbReference>
<dbReference type="InterPro" id="IPR049449">
    <property type="entry name" value="TesB_ACOT8-like_N"/>
</dbReference>
<dbReference type="OrthoDB" id="2532955at2759"/>
<evidence type="ECO:0000313" key="4">
    <source>
        <dbReference type="Proteomes" id="UP000664521"/>
    </source>
</evidence>
<dbReference type="Pfam" id="PF20789">
    <property type="entry name" value="4HBT_3C"/>
    <property type="match status" value="1"/>
</dbReference>
<reference evidence="3" key="1">
    <citation type="submission" date="2021-03" db="EMBL/GenBank/DDBJ databases">
        <authorList>
            <person name="Tagirdzhanova G."/>
        </authorList>
    </citation>
    <scope>NUCLEOTIDE SEQUENCE</scope>
</reference>
<dbReference type="SUPFAM" id="SSF54637">
    <property type="entry name" value="Thioesterase/thiol ester dehydrase-isomerase"/>
    <property type="match status" value="2"/>
</dbReference>
<evidence type="ECO:0000259" key="1">
    <source>
        <dbReference type="Pfam" id="PF13622"/>
    </source>
</evidence>